<dbReference type="InterPro" id="IPR036028">
    <property type="entry name" value="SH3-like_dom_sf"/>
</dbReference>
<sequence length="1290" mass="145128">MDLPPAHHFLLPETTRDEHCFDQCYCSRSGAWMGHGGANAAPSSFNTRCHNVFHFKEVALVFFVESRSSQGVNSQLQETARKKLWALENDDKDVCDLFKELSARLVCIQAQKDRFLLTFKTIEEIWKFSTYLTLGYVASCLEHLLFDHVYWLNCSLVEDTEIRVTVDEDRLATMYLGLLLQEGNFFSRIVLNVLQPMEGAEGSSRLHENDLVHVKDIGEEMKWEGTSLSTGQRGLVPVSAIEPLPHPFYQWFLKNNPMSCGISKEISGPTSQPIGQGRCTATEDHRGRGWDELSFSKGDSIEIVGFLIPGLQWFLGKSTSSGIIGFLHRLIPTDLCPTHRGKHSVFLSEEEKSSLLLLPCNGSEQHYASLLGDLARTDIISVYRLGECPCTSHLLLLGTAALPLLTGAWPDLLYLSTPSDSEQSSPEGEAPPLALEEFLLQQPDDLDDPKFFTELNSEHLEDSEVFDPVLTFLNQGSYVAHFQSLYDLSFSFLSSTFYGFSDEDKLLLYLEASRNWAKRTRQDWAHIRLCFLLGRLCIKKVKLSQARVYFEEAMSVLDKGFDDLPLLAALNVNLAAIYLKQKMRHKFFSMLGKTVALLACLPGHCFSSENELEIVKYVLREAIAVGNAPLEARACFLVVKLFLQLGKYDEVLPFVERLQFLSTCFSSQDSSATSFDTTPILSYLYDKKCLPHIALASTRSFVPTGTKGMPTPIWRAGIILQNTFKLRGGQLGRSSPPALACLYLRSALAFSHESRAVSTQRALCAVLSKMYLQHGIADGALYYSARAAALGRLMTEEEAFESSLSLGWMYVLASQPAKAREMMLRLLHSLRETDSVTQGGAVHNLLAIAFKEEGEVKKAAENYLWALNKAKETGNRRNQAIALANFGHLALSCRATQLAEGYFLQSVQLYIEFQGGEDSEMELVQVLLWLAQAMVSKRRIEDGKLCYELALAFALKLHNVTSQLHITESLCHFYSKVSPNAGACITYHEHWVALAQQLRDREMEGKVLQTLSRLYQTLGIAKSLRRSLDCTKQSLRIFIDLGETAKAAQAWLQAGRLYYLMQEDELVEMYFQAAIETALKPGEFSLAMDLYEEAGDIFFNGNRNRHQAVEYYRGGAVPLARKLKATRTELRLFNKLTELHIGLQGYEKALEFATLAARLSTRDQLQELVAFHRLATVYYFLQMYEMAEDCYLKTLALRSPVLQCAEEAMYYSKVYCRLGNLTLHKLKDEHDAAAYFLLALAAATELGDQKLQAAIHAKLVLIYNAPLWHKGPDWCAAYRARWLSEGGHVI</sequence>
<dbReference type="Pfam" id="PF14938">
    <property type="entry name" value="SNAP"/>
    <property type="match status" value="1"/>
</dbReference>
<dbReference type="InterPro" id="IPR042772">
    <property type="entry name" value="SH3TC1/SH3TC2"/>
</dbReference>
<reference evidence="1" key="1">
    <citation type="submission" date="2025-08" db="UniProtKB">
        <authorList>
            <consortium name="Ensembl"/>
        </authorList>
    </citation>
    <scope>IDENTIFICATION</scope>
</reference>
<name>A0A8C8RY89_9SAUR</name>
<dbReference type="GO" id="GO:0033157">
    <property type="term" value="P:regulation of intracellular protein transport"/>
    <property type="evidence" value="ECO:0007669"/>
    <property type="project" value="TreeGrafter"/>
</dbReference>
<dbReference type="Proteomes" id="UP000694393">
    <property type="component" value="Unplaced"/>
</dbReference>
<dbReference type="SUPFAM" id="SSF48452">
    <property type="entry name" value="TPR-like"/>
    <property type="match status" value="2"/>
</dbReference>
<dbReference type="Ensembl" id="ENSPCET00000012196.1">
    <property type="protein sequence ID" value="ENSPCEP00000011792.1"/>
    <property type="gene ID" value="ENSPCEG00000009279.1"/>
</dbReference>
<evidence type="ECO:0000313" key="1">
    <source>
        <dbReference type="Ensembl" id="ENSPCEP00000011792.1"/>
    </source>
</evidence>
<dbReference type="PANTHER" id="PTHR22647">
    <property type="entry name" value="SH3 DOMAIN AND TETRATRICOPEPTIDE REPEATS CONTAINING PROTEIN"/>
    <property type="match status" value="1"/>
</dbReference>
<dbReference type="Gene3D" id="1.25.40.10">
    <property type="entry name" value="Tetratricopeptide repeat domain"/>
    <property type="match status" value="3"/>
</dbReference>
<dbReference type="PANTHER" id="PTHR22647:SF2">
    <property type="entry name" value="SH3 DOMAIN AND TETRATRICOPEPTIDE REPEAT-CONTAINING PROTEIN 2"/>
    <property type="match status" value="1"/>
</dbReference>
<dbReference type="InterPro" id="IPR011990">
    <property type="entry name" value="TPR-like_helical_dom_sf"/>
</dbReference>
<reference evidence="1" key="2">
    <citation type="submission" date="2025-09" db="UniProtKB">
        <authorList>
            <consortium name="Ensembl"/>
        </authorList>
    </citation>
    <scope>IDENTIFICATION</scope>
</reference>
<protein>
    <submittedName>
        <fullName evidence="1">SH3 domain and tetratricopeptide repeats 2</fullName>
    </submittedName>
</protein>
<organism evidence="1 2">
    <name type="scientific">Pelusios castaneus</name>
    <name type="common">West African mud turtle</name>
    <dbReference type="NCBI Taxonomy" id="367368"/>
    <lineage>
        <taxon>Eukaryota</taxon>
        <taxon>Metazoa</taxon>
        <taxon>Chordata</taxon>
        <taxon>Craniata</taxon>
        <taxon>Vertebrata</taxon>
        <taxon>Euteleostomi</taxon>
        <taxon>Archelosauria</taxon>
        <taxon>Testudinata</taxon>
        <taxon>Testudines</taxon>
        <taxon>Pleurodira</taxon>
        <taxon>Pelomedusidae</taxon>
        <taxon>Pelusios</taxon>
    </lineage>
</organism>
<dbReference type="GO" id="GO:1901184">
    <property type="term" value="P:regulation of ERBB signaling pathway"/>
    <property type="evidence" value="ECO:0007669"/>
    <property type="project" value="TreeGrafter"/>
</dbReference>
<dbReference type="SMART" id="SM00028">
    <property type="entry name" value="TPR"/>
    <property type="match status" value="6"/>
</dbReference>
<keyword evidence="2" id="KW-1185">Reference proteome</keyword>
<dbReference type="InterPro" id="IPR019734">
    <property type="entry name" value="TPR_rpt"/>
</dbReference>
<proteinExistence type="predicted"/>
<evidence type="ECO:0000313" key="2">
    <source>
        <dbReference type="Proteomes" id="UP000694393"/>
    </source>
</evidence>
<accession>A0A8C8RY89</accession>
<dbReference type="SUPFAM" id="SSF50044">
    <property type="entry name" value="SH3-domain"/>
    <property type="match status" value="2"/>
</dbReference>